<name>A0A224A1W3_9EUPU</name>
<dbReference type="EMBL" id="LC172090">
    <property type="protein sequence ID" value="BBA10646.1"/>
    <property type="molecule type" value="Genomic_DNA"/>
</dbReference>
<evidence type="ECO:0000256" key="1">
    <source>
        <dbReference type="SAM" id="Phobius"/>
    </source>
</evidence>
<evidence type="ECO:0000313" key="2">
    <source>
        <dbReference type="EMBL" id="BBA10646.1"/>
    </source>
</evidence>
<dbReference type="Gene3D" id="1.10.287.3510">
    <property type="match status" value="1"/>
</dbReference>
<feature type="transmembrane region" description="Helical" evidence="1">
    <location>
        <begin position="25"/>
        <end position="47"/>
    </location>
</feature>
<keyword evidence="1" id="KW-0812">Transmembrane</keyword>
<keyword evidence="1" id="KW-1133">Transmembrane helix</keyword>
<keyword evidence="1" id="KW-0472">Membrane</keyword>
<protein>
    <submittedName>
        <fullName evidence="2">NADH dehydrogenase subunit 4L</fullName>
    </submittedName>
</protein>
<organism evidence="2">
    <name type="scientific">Tyrannophaedusa mikado</name>
    <dbReference type="NCBI Taxonomy" id="1885870"/>
    <lineage>
        <taxon>Eukaryota</taxon>
        <taxon>Metazoa</taxon>
        <taxon>Spiralia</taxon>
        <taxon>Lophotrochozoa</taxon>
        <taxon>Mollusca</taxon>
        <taxon>Gastropoda</taxon>
        <taxon>Heterobranchia</taxon>
        <taxon>Euthyneura</taxon>
        <taxon>Panpulmonata</taxon>
        <taxon>Eupulmonata</taxon>
        <taxon>Stylommatophora</taxon>
        <taxon>Helicina</taxon>
        <taxon>Clausilioidea</taxon>
        <taxon>Clausiliidae</taxon>
        <taxon>Phaedusinae</taxon>
        <taxon>Tyrannophaedusa</taxon>
    </lineage>
</organism>
<sequence>MFMLICLAMLLVLLAIIFFSNKRSFLSALLVLETIVLASLLISISLLWVWGNSLFLFVLLLTFGVCEAGMGLSLLLSYIKITGNAIISASCAM</sequence>
<keyword evidence="2" id="KW-0496">Mitochondrion</keyword>
<reference evidence="2" key="1">
    <citation type="journal article" date="2017" name="Zool. J. Linn. Soc.">
        <title>Molecular phylogeny, frequent parallel evolution and new system of Japanese clausiliid land snails (Gastropoda: Stylommatophora).</title>
        <authorList>
            <person name="Motochin R."/>
            <person name="Wang M."/>
            <person name="Ueshima R."/>
        </authorList>
    </citation>
    <scope>NUCLEOTIDE SEQUENCE</scope>
    <source>
        <strain evidence="2">C741</strain>
        <tissue evidence="2">Muscle</tissue>
    </source>
</reference>
<dbReference type="AlphaFoldDB" id="A0A224A1W3"/>
<gene>
    <name evidence="2" type="primary">ND4L</name>
</gene>
<feature type="transmembrane region" description="Helical" evidence="1">
    <location>
        <begin position="54"/>
        <end position="79"/>
    </location>
</feature>
<proteinExistence type="predicted"/>
<geneLocation type="mitochondrion" evidence="2"/>
<accession>A0A224A1W3</accession>